<evidence type="ECO:0000313" key="3">
    <source>
        <dbReference type="Proteomes" id="UP001475781"/>
    </source>
</evidence>
<protein>
    <submittedName>
        <fullName evidence="2">Type IV toxin-antitoxin system AbiEi family antitoxin</fullName>
    </submittedName>
</protein>
<dbReference type="Proteomes" id="UP001475781">
    <property type="component" value="Chromosome"/>
</dbReference>
<feature type="domain" description="Transcriptional regulator AbiEi antitoxin N-terminal" evidence="1">
    <location>
        <begin position="7"/>
        <end position="94"/>
    </location>
</feature>
<reference evidence="2 3" key="1">
    <citation type="submission" date="2022-07" db="EMBL/GenBank/DDBJ databases">
        <title>A copper resistant bacterium isolated from sediment samples of deep sea hydrothermal areas.</title>
        <authorList>
            <person name="Zeng X."/>
        </authorList>
    </citation>
    <scope>NUCLEOTIDE SEQUENCE [LARGE SCALE GENOMIC DNA]</scope>
    <source>
        <strain evidence="3">CuT 6</strain>
    </source>
</reference>
<keyword evidence="3" id="KW-1185">Reference proteome</keyword>
<gene>
    <name evidence="2" type="ORF">NLK58_19855</name>
</gene>
<dbReference type="EMBL" id="CP101118">
    <property type="protein sequence ID" value="WZF88529.1"/>
    <property type="molecule type" value="Genomic_DNA"/>
</dbReference>
<name>A0ABZ2W276_9GAMM</name>
<dbReference type="Pfam" id="PF11459">
    <property type="entry name" value="AbiEi_3"/>
    <property type="match status" value="1"/>
</dbReference>
<sequence>MLNKEARKKLQDLLPLSMVATKQWLRHQGLSLHFLDNAIRSQTLIPLATGVYTLYGQSINWPGIVASLQRMSEKPIHVGGLAALDLAGLTHFLSVSAETRIQLYSGSPLPGWLGRIPIDVHLEHHSTVRLWCESVMTDARFTREYHWLDKLPPVTYSCPEKAFLEVLVNVPSAVSFEHADALMQGLSNLSPRKIDVLLRSCRSIKVKRLFLWLAERNDHAWFKRLDPSAYDLGSGKRVLAEQGRLSTRWAITVPKGMHEDDEHG</sequence>
<dbReference type="RefSeq" id="WP_303284838.1">
    <property type="nucleotide sequence ID" value="NZ_CP101118.1"/>
</dbReference>
<accession>A0ABZ2W276</accession>
<proteinExistence type="predicted"/>
<evidence type="ECO:0000313" key="2">
    <source>
        <dbReference type="EMBL" id="WZF88529.1"/>
    </source>
</evidence>
<evidence type="ECO:0000259" key="1">
    <source>
        <dbReference type="Pfam" id="PF17194"/>
    </source>
</evidence>
<dbReference type="InterPro" id="IPR033455">
    <property type="entry name" value="AbiEi_3_N"/>
</dbReference>
<organism evidence="2 3">
    <name type="scientific">Marinobacter metalliresistant</name>
    <dbReference type="NCBI Taxonomy" id="2961995"/>
    <lineage>
        <taxon>Bacteria</taxon>
        <taxon>Pseudomonadati</taxon>
        <taxon>Pseudomonadota</taxon>
        <taxon>Gammaproteobacteria</taxon>
        <taxon>Pseudomonadales</taxon>
        <taxon>Marinobacteraceae</taxon>
        <taxon>Marinobacter</taxon>
    </lineage>
</organism>
<dbReference type="InterPro" id="IPR021561">
    <property type="entry name" value="AbiEi_3"/>
</dbReference>
<dbReference type="Pfam" id="PF17194">
    <property type="entry name" value="AbiEi_3_N"/>
    <property type="match status" value="1"/>
</dbReference>